<dbReference type="PIRSF" id="PIRSF017811">
    <property type="entry name" value="CDK_inhib_pln"/>
    <property type="match status" value="1"/>
</dbReference>
<evidence type="ECO:0000313" key="3">
    <source>
        <dbReference type="Proteomes" id="UP000222542"/>
    </source>
</evidence>
<dbReference type="GO" id="GO:0005634">
    <property type="term" value="C:nucleus"/>
    <property type="evidence" value="ECO:0000318"/>
    <property type="project" value="GO_Central"/>
</dbReference>
<dbReference type="AlphaFoldDB" id="A0A2G2ZI75"/>
<reference evidence="2 3" key="2">
    <citation type="journal article" date="2017" name="Genome Biol.">
        <title>New reference genome sequences of hot pepper reveal the massive evolution of plant disease-resistance genes by retroduplication.</title>
        <authorList>
            <person name="Kim S."/>
            <person name="Park J."/>
            <person name="Yeom S.I."/>
            <person name="Kim Y.M."/>
            <person name="Seo E."/>
            <person name="Kim K.T."/>
            <person name="Kim M.S."/>
            <person name="Lee J.M."/>
            <person name="Cheong K."/>
            <person name="Shin H.S."/>
            <person name="Kim S.B."/>
            <person name="Han K."/>
            <person name="Lee J."/>
            <person name="Park M."/>
            <person name="Lee H.A."/>
            <person name="Lee H.Y."/>
            <person name="Lee Y."/>
            <person name="Oh S."/>
            <person name="Lee J.H."/>
            <person name="Choi E."/>
            <person name="Choi E."/>
            <person name="Lee S.E."/>
            <person name="Jeon J."/>
            <person name="Kim H."/>
            <person name="Choi G."/>
            <person name="Song H."/>
            <person name="Lee J."/>
            <person name="Lee S.C."/>
            <person name="Kwon J.K."/>
            <person name="Lee H.Y."/>
            <person name="Koo N."/>
            <person name="Hong Y."/>
            <person name="Kim R.W."/>
            <person name="Kang W.H."/>
            <person name="Huh J.H."/>
            <person name="Kang B.C."/>
            <person name="Yang T.J."/>
            <person name="Lee Y.H."/>
            <person name="Bennetzen J.L."/>
            <person name="Choi D."/>
        </authorList>
    </citation>
    <scope>NUCLEOTIDE SEQUENCE [LARGE SCALE GENOMIC DNA]</scope>
    <source>
        <strain evidence="3">cv. CM334</strain>
    </source>
</reference>
<dbReference type="GO" id="GO:0004861">
    <property type="term" value="F:cyclin-dependent protein serine/threonine kinase inhibitor activity"/>
    <property type="evidence" value="ECO:0000318"/>
    <property type="project" value="GO_Central"/>
</dbReference>
<reference evidence="2 3" key="1">
    <citation type="journal article" date="2014" name="Nat. Genet.">
        <title>Genome sequence of the hot pepper provides insights into the evolution of pungency in Capsicum species.</title>
        <authorList>
            <person name="Kim S."/>
            <person name="Park M."/>
            <person name="Yeom S.I."/>
            <person name="Kim Y.M."/>
            <person name="Lee J.M."/>
            <person name="Lee H.A."/>
            <person name="Seo E."/>
            <person name="Choi J."/>
            <person name="Cheong K."/>
            <person name="Kim K.T."/>
            <person name="Jung K."/>
            <person name="Lee G.W."/>
            <person name="Oh S.K."/>
            <person name="Bae C."/>
            <person name="Kim S.B."/>
            <person name="Lee H.Y."/>
            <person name="Kim S.Y."/>
            <person name="Kim M.S."/>
            <person name="Kang B.C."/>
            <person name="Jo Y.D."/>
            <person name="Yang H.B."/>
            <person name="Jeong H.J."/>
            <person name="Kang W.H."/>
            <person name="Kwon J.K."/>
            <person name="Shin C."/>
            <person name="Lim J.Y."/>
            <person name="Park J.H."/>
            <person name="Huh J.H."/>
            <person name="Kim J.S."/>
            <person name="Kim B.D."/>
            <person name="Cohen O."/>
            <person name="Paran I."/>
            <person name="Suh M.C."/>
            <person name="Lee S.B."/>
            <person name="Kim Y.K."/>
            <person name="Shin Y."/>
            <person name="Noh S.J."/>
            <person name="Park J."/>
            <person name="Seo Y.S."/>
            <person name="Kwon S.Y."/>
            <person name="Kim H.A."/>
            <person name="Park J.M."/>
            <person name="Kim H.J."/>
            <person name="Choi S.B."/>
            <person name="Bosland P.W."/>
            <person name="Reeves G."/>
            <person name="Jo S.H."/>
            <person name="Lee B.W."/>
            <person name="Cho H.T."/>
            <person name="Choi H.S."/>
            <person name="Lee M.S."/>
            <person name="Yu Y."/>
            <person name="Do Choi Y."/>
            <person name="Park B.S."/>
            <person name="van Deynze A."/>
            <person name="Ashrafi H."/>
            <person name="Hill T."/>
            <person name="Kim W.T."/>
            <person name="Pai H.S."/>
            <person name="Ahn H.K."/>
            <person name="Yeam I."/>
            <person name="Giovannoni J.J."/>
            <person name="Rose J.K."/>
            <person name="Sorensen I."/>
            <person name="Lee S.J."/>
            <person name="Kim R.W."/>
            <person name="Choi I.Y."/>
            <person name="Choi B.S."/>
            <person name="Lim J.S."/>
            <person name="Lee Y.H."/>
            <person name="Choi D."/>
        </authorList>
    </citation>
    <scope>NUCLEOTIDE SEQUENCE [LARGE SCALE GENOMIC DNA]</scope>
    <source>
        <strain evidence="3">cv. CM334</strain>
    </source>
</reference>
<dbReference type="Proteomes" id="UP000222542">
    <property type="component" value="Unassembled WGS sequence"/>
</dbReference>
<comment type="caution">
    <text evidence="2">The sequence shown here is derived from an EMBL/GenBank/DDBJ whole genome shotgun (WGS) entry which is preliminary data.</text>
</comment>
<dbReference type="GO" id="GO:0051726">
    <property type="term" value="P:regulation of cell cycle"/>
    <property type="evidence" value="ECO:0007669"/>
    <property type="project" value="InterPro"/>
</dbReference>
<name>A0A2G2ZI75_CAPAN</name>
<evidence type="ECO:0000256" key="1">
    <source>
        <dbReference type="ARBA" id="ARBA00023306"/>
    </source>
</evidence>
<keyword evidence="3" id="KW-1185">Reference proteome</keyword>
<accession>A0A2G2ZI75</accession>
<keyword evidence="1" id="KW-0131">Cell cycle</keyword>
<organism evidence="2 3">
    <name type="scientific">Capsicum annuum</name>
    <name type="common">Capsicum pepper</name>
    <dbReference type="NCBI Taxonomy" id="4072"/>
    <lineage>
        <taxon>Eukaryota</taxon>
        <taxon>Viridiplantae</taxon>
        <taxon>Streptophyta</taxon>
        <taxon>Embryophyta</taxon>
        <taxon>Tracheophyta</taxon>
        <taxon>Spermatophyta</taxon>
        <taxon>Magnoliopsida</taxon>
        <taxon>eudicotyledons</taxon>
        <taxon>Gunneridae</taxon>
        <taxon>Pentapetalae</taxon>
        <taxon>asterids</taxon>
        <taxon>lamiids</taxon>
        <taxon>Solanales</taxon>
        <taxon>Solanaceae</taxon>
        <taxon>Solanoideae</taxon>
        <taxon>Capsiceae</taxon>
        <taxon>Capsicum</taxon>
    </lineage>
</organism>
<protein>
    <submittedName>
        <fullName evidence="2">Uncharacterized protein</fullName>
    </submittedName>
</protein>
<proteinExistence type="predicted"/>
<dbReference type="InterPro" id="IPR044275">
    <property type="entry name" value="KRP"/>
</dbReference>
<sequence>MKREQKVLELVKTRKRKKSDTDLEMLPTTVARVRSHSSGVLVSPTSLELFTSQGNTIASCKLGVNSNFADNESNDEDDSVEITTSNSVLRESDAILSNDFKFELHKLELTPKPQLAKCRCRRSNAEAKMPSEAELDEFFVVAEKDLHK</sequence>
<gene>
    <name evidence="2" type="ORF">T459_14691</name>
</gene>
<dbReference type="EMBL" id="AYRZ02000005">
    <property type="protein sequence ID" value="PHT81676.1"/>
    <property type="molecule type" value="Genomic_DNA"/>
</dbReference>
<dbReference type="GO" id="GO:0045740">
    <property type="term" value="P:positive regulation of DNA replication"/>
    <property type="evidence" value="ECO:0000318"/>
    <property type="project" value="GO_Central"/>
</dbReference>
<evidence type="ECO:0000313" key="2">
    <source>
        <dbReference type="EMBL" id="PHT81676.1"/>
    </source>
</evidence>
<dbReference type="Gramene" id="PHT81676">
    <property type="protein sequence ID" value="PHT81676"/>
    <property type="gene ID" value="T459_14691"/>
</dbReference>